<dbReference type="GO" id="GO:0047429">
    <property type="term" value="F:nucleoside triphosphate diphosphatase activity"/>
    <property type="evidence" value="ECO:0007669"/>
    <property type="project" value="InterPro"/>
</dbReference>
<dbReference type="InterPro" id="IPR029001">
    <property type="entry name" value="ITPase-like_fam"/>
</dbReference>
<protein>
    <submittedName>
        <fullName evidence="3">Non-canonical purine NTP pyrophosphatase</fullName>
    </submittedName>
</protein>
<comment type="similarity">
    <text evidence="1">Belongs to the HAM1 NTPase family.</text>
</comment>
<accession>A0A9D1M185</accession>
<keyword evidence="2" id="KW-0378">Hydrolase</keyword>
<evidence type="ECO:0000256" key="1">
    <source>
        <dbReference type="ARBA" id="ARBA00008023"/>
    </source>
</evidence>
<dbReference type="Gene3D" id="3.90.950.10">
    <property type="match status" value="1"/>
</dbReference>
<reference evidence="3" key="1">
    <citation type="submission" date="2020-10" db="EMBL/GenBank/DDBJ databases">
        <authorList>
            <person name="Gilroy R."/>
        </authorList>
    </citation>
    <scope>NUCLEOTIDE SEQUENCE</scope>
    <source>
        <strain evidence="3">CHK195-15760</strain>
    </source>
</reference>
<evidence type="ECO:0000313" key="4">
    <source>
        <dbReference type="Proteomes" id="UP000824093"/>
    </source>
</evidence>
<dbReference type="PANTHER" id="PTHR11067:SF9">
    <property type="entry name" value="INOSINE TRIPHOSPHATE PYROPHOSPHATASE"/>
    <property type="match status" value="1"/>
</dbReference>
<dbReference type="AlphaFoldDB" id="A0A9D1M185"/>
<dbReference type="InterPro" id="IPR002637">
    <property type="entry name" value="RdgB/HAM1"/>
</dbReference>
<sequence length="208" mass="24047">MKVIFATTSRRKIQDLIDIIEEDNLNLEILTMKDIGWNIGEIEETGKTLQENSLIKAKAVHKYCLEQGIKYPIIADDTGLFVDALKGEPGIYTARYADEERKKDPSLPPYECINKLLKKLGNSQNREAFYQCVVTCIKSDGSYFQETGKSYGNIVKQIEVSLQKPYFYCIFELKGTKKVFQLLSRDELKATYRYVTLRKVLQRIHKEN</sequence>
<dbReference type="GO" id="GO:0009143">
    <property type="term" value="P:nucleoside triphosphate catabolic process"/>
    <property type="evidence" value="ECO:0007669"/>
    <property type="project" value="InterPro"/>
</dbReference>
<organism evidence="3 4">
    <name type="scientific">Candidatus Merdicola faecigallinarum</name>
    <dbReference type="NCBI Taxonomy" id="2840862"/>
    <lineage>
        <taxon>Bacteria</taxon>
        <taxon>Bacillati</taxon>
        <taxon>Bacillota</taxon>
        <taxon>Clostridia</taxon>
        <taxon>Candidatus Merdicola</taxon>
    </lineage>
</organism>
<comment type="caution">
    <text evidence="3">The sequence shown here is derived from an EMBL/GenBank/DDBJ whole genome shotgun (WGS) entry which is preliminary data.</text>
</comment>
<dbReference type="Proteomes" id="UP000824093">
    <property type="component" value="Unassembled WGS sequence"/>
</dbReference>
<gene>
    <name evidence="3" type="ORF">IAB70_05155</name>
</gene>
<dbReference type="GO" id="GO:0005829">
    <property type="term" value="C:cytosol"/>
    <property type="evidence" value="ECO:0007669"/>
    <property type="project" value="TreeGrafter"/>
</dbReference>
<dbReference type="CDD" id="cd00515">
    <property type="entry name" value="HAM1"/>
    <property type="match status" value="1"/>
</dbReference>
<evidence type="ECO:0000313" key="3">
    <source>
        <dbReference type="EMBL" id="HIU51988.1"/>
    </source>
</evidence>
<dbReference type="EMBL" id="DVNH01000038">
    <property type="protein sequence ID" value="HIU51988.1"/>
    <property type="molecule type" value="Genomic_DNA"/>
</dbReference>
<dbReference type="PANTHER" id="PTHR11067">
    <property type="entry name" value="INOSINE TRIPHOSPHATE PYROPHOSPHATASE/HAM1 PROTEIN"/>
    <property type="match status" value="1"/>
</dbReference>
<dbReference type="SUPFAM" id="SSF52972">
    <property type="entry name" value="ITPase-like"/>
    <property type="match status" value="1"/>
</dbReference>
<evidence type="ECO:0000256" key="2">
    <source>
        <dbReference type="ARBA" id="ARBA00022801"/>
    </source>
</evidence>
<proteinExistence type="inferred from homology"/>
<reference evidence="3" key="2">
    <citation type="journal article" date="2021" name="PeerJ">
        <title>Extensive microbial diversity within the chicken gut microbiome revealed by metagenomics and culture.</title>
        <authorList>
            <person name="Gilroy R."/>
            <person name="Ravi A."/>
            <person name="Getino M."/>
            <person name="Pursley I."/>
            <person name="Horton D.L."/>
            <person name="Alikhan N.F."/>
            <person name="Baker D."/>
            <person name="Gharbi K."/>
            <person name="Hall N."/>
            <person name="Watson M."/>
            <person name="Adriaenssens E.M."/>
            <person name="Foster-Nyarko E."/>
            <person name="Jarju S."/>
            <person name="Secka A."/>
            <person name="Antonio M."/>
            <person name="Oren A."/>
            <person name="Chaudhuri R.R."/>
            <person name="La Ragione R."/>
            <person name="Hildebrand F."/>
            <person name="Pallen M.J."/>
        </authorList>
    </citation>
    <scope>NUCLEOTIDE SEQUENCE</scope>
    <source>
        <strain evidence="3">CHK195-15760</strain>
    </source>
</reference>
<dbReference type="Pfam" id="PF01725">
    <property type="entry name" value="Ham1p_like"/>
    <property type="match status" value="1"/>
</dbReference>
<name>A0A9D1M185_9FIRM</name>